<dbReference type="STRING" id="617002.SAMN05660653_00315"/>
<keyword evidence="4" id="KW-0175">Coiled coil</keyword>
<dbReference type="PANTHER" id="PTHR33121:SF70">
    <property type="entry name" value="SIGNALING PROTEIN YKOW"/>
    <property type="match status" value="1"/>
</dbReference>
<dbReference type="CDD" id="cd01949">
    <property type="entry name" value="GGDEF"/>
    <property type="match status" value="1"/>
</dbReference>
<dbReference type="InterPro" id="IPR029787">
    <property type="entry name" value="Nucleotide_cyclase"/>
</dbReference>
<dbReference type="Gene3D" id="3.30.450.40">
    <property type="match status" value="1"/>
</dbReference>
<dbReference type="CDD" id="cd19920">
    <property type="entry name" value="REC_PA4781-like"/>
    <property type="match status" value="1"/>
</dbReference>
<dbReference type="EMBL" id="FMXO01000002">
    <property type="protein sequence ID" value="SDB07523.1"/>
    <property type="molecule type" value="Genomic_DNA"/>
</dbReference>
<dbReference type="InterPro" id="IPR001633">
    <property type="entry name" value="EAL_dom"/>
</dbReference>
<dbReference type="SMART" id="SM00065">
    <property type="entry name" value="GAF"/>
    <property type="match status" value="1"/>
</dbReference>
<feature type="region of interest" description="Disordered" evidence="5">
    <location>
        <begin position="768"/>
        <end position="800"/>
    </location>
</feature>
<dbReference type="SMART" id="SM00052">
    <property type="entry name" value="EAL"/>
    <property type="match status" value="1"/>
</dbReference>
<dbReference type="FunFam" id="3.20.20.450:FF:000001">
    <property type="entry name" value="Cyclic di-GMP phosphodiesterase yahA"/>
    <property type="match status" value="1"/>
</dbReference>
<evidence type="ECO:0000313" key="10">
    <source>
        <dbReference type="Proteomes" id="UP000198771"/>
    </source>
</evidence>
<dbReference type="PANTHER" id="PTHR33121">
    <property type="entry name" value="CYCLIC DI-GMP PHOSPHODIESTERASE PDEF"/>
    <property type="match status" value="1"/>
</dbReference>
<dbReference type="CDD" id="cd01948">
    <property type="entry name" value="EAL"/>
    <property type="match status" value="1"/>
</dbReference>
<dbReference type="Gene3D" id="3.20.20.450">
    <property type="entry name" value="EAL domain"/>
    <property type="match status" value="1"/>
</dbReference>
<dbReference type="Proteomes" id="UP000198771">
    <property type="component" value="Unassembled WGS sequence"/>
</dbReference>
<dbReference type="SMART" id="SM00267">
    <property type="entry name" value="GGDEF"/>
    <property type="match status" value="1"/>
</dbReference>
<dbReference type="Pfam" id="PF13185">
    <property type="entry name" value="GAF_2"/>
    <property type="match status" value="1"/>
</dbReference>
<feature type="domain" description="GGDEF" evidence="8">
    <location>
        <begin position="364"/>
        <end position="497"/>
    </location>
</feature>
<organism evidence="9 10">
    <name type="scientific">Desulfonatronum thiosulfatophilum</name>
    <dbReference type="NCBI Taxonomy" id="617002"/>
    <lineage>
        <taxon>Bacteria</taxon>
        <taxon>Pseudomonadati</taxon>
        <taxon>Thermodesulfobacteriota</taxon>
        <taxon>Desulfovibrionia</taxon>
        <taxon>Desulfovibrionales</taxon>
        <taxon>Desulfonatronaceae</taxon>
        <taxon>Desulfonatronum</taxon>
    </lineage>
</organism>
<evidence type="ECO:0000256" key="2">
    <source>
        <dbReference type="ARBA" id="ARBA00022777"/>
    </source>
</evidence>
<evidence type="ECO:0000259" key="8">
    <source>
        <dbReference type="PROSITE" id="PS50887"/>
    </source>
</evidence>
<dbReference type="InterPro" id="IPR001789">
    <property type="entry name" value="Sig_transdc_resp-reg_receiver"/>
</dbReference>
<keyword evidence="10" id="KW-1185">Reference proteome</keyword>
<dbReference type="RefSeq" id="WP_092116556.1">
    <property type="nucleotide sequence ID" value="NZ_FMXO01000002.1"/>
</dbReference>
<dbReference type="Pfam" id="PF00990">
    <property type="entry name" value="GGDEF"/>
    <property type="match status" value="1"/>
</dbReference>
<accession>A0A1G6AHC1</accession>
<dbReference type="InterPro" id="IPR029016">
    <property type="entry name" value="GAF-like_dom_sf"/>
</dbReference>
<feature type="modified residue" description="4-aspartylphosphate" evidence="3">
    <location>
        <position position="59"/>
    </location>
</feature>
<evidence type="ECO:0000259" key="6">
    <source>
        <dbReference type="PROSITE" id="PS50110"/>
    </source>
</evidence>
<sequence length="800" mass="90593">MQVDKAAAPLILVVDDESVNRLILESNLKKHELRTISASSGQECLELAQREKPDLILLDIIMPEMDGFETCQALKNKEESRNIPVIFLSALTDSEIKTKGFEAGGVDYVSKPFDARELLARVHTHLTLRNQEKQLRLYSENLEDMVNERTNKLKLAEQELQRNYDMQTALNQLLQLSLQELPLENLLQQCLESILGTSWLALQNRGCIFLQEEDGTRYRMAAQINLPQAVLDRFSSFTPGEYACGKAIEEQEIIVVPDDAPAHKVPPNLIPDPHSHICVPIRSKDATVALMNLYTDKDRSLSQQDLIFMRAVGRTLAQVILYKWTEQRMFHHVYHEPLTNLPNRTALLDRLSKEIQKLRSVPDYKFSLILANLDRFNRYNESLGYDLGDKLILSSAQRMLVGRKAEEEVLHLGGDGFAVLMKDLGEPVAPLFLAENILDALKQPHKLDGHEIQTSASAGVVISNTGYERAEDVLRDADIALHQAKHKGRGRFEVFNCLMHQKARQTMQMFMDLRLALQRNEFVLFYQPIICLASGRAAGVEALIRWFHPAQGMVSPGEFIPLAEETGLILPIGRWVLERACLDMLRFAEDMGFSEPMMVSVNLSAKQFAQADLYEQVEAIIECTGFPPQCLKLEITESVIMENAEAAVRILDRLKKLGIKISIDDFGTGYSSLSYLNRFSADILKIDRSFVSRMHLGGENLEIVRTIVTLAQAMKMLVIAEGVETKEELEALTALKCEYAQGFYFAKPMPLDQLQGFNMFGEMEERRGLSGDRRGRLPDRRKSNGRRSSDYCTEDLRSET</sequence>
<protein>
    <submittedName>
        <fullName evidence="9">Diguanylate cyclase (GGDEF) domain-containing protein</fullName>
    </submittedName>
</protein>
<evidence type="ECO:0000256" key="5">
    <source>
        <dbReference type="SAM" id="MobiDB-lite"/>
    </source>
</evidence>
<reference evidence="9 10" key="1">
    <citation type="submission" date="2016-10" db="EMBL/GenBank/DDBJ databases">
        <authorList>
            <person name="de Groot N.N."/>
        </authorList>
    </citation>
    <scope>NUCLEOTIDE SEQUENCE [LARGE SCALE GENOMIC DNA]</scope>
    <source>
        <strain evidence="9 10">ASO4-2</strain>
    </source>
</reference>
<dbReference type="Gene3D" id="3.40.50.2300">
    <property type="match status" value="1"/>
</dbReference>
<feature type="compositionally biased region" description="Basic and acidic residues" evidence="5">
    <location>
        <begin position="768"/>
        <end position="782"/>
    </location>
</feature>
<keyword evidence="1" id="KW-0808">Transferase</keyword>
<dbReference type="InterPro" id="IPR050706">
    <property type="entry name" value="Cyclic-di-GMP_PDE-like"/>
</dbReference>
<feature type="domain" description="EAL" evidence="7">
    <location>
        <begin position="506"/>
        <end position="762"/>
    </location>
</feature>
<dbReference type="SMART" id="SM00448">
    <property type="entry name" value="REC"/>
    <property type="match status" value="1"/>
</dbReference>
<dbReference type="SUPFAM" id="SSF141868">
    <property type="entry name" value="EAL domain-like"/>
    <property type="match status" value="1"/>
</dbReference>
<dbReference type="GO" id="GO:0071111">
    <property type="term" value="F:cyclic-guanylate-specific phosphodiesterase activity"/>
    <property type="evidence" value="ECO:0007669"/>
    <property type="project" value="InterPro"/>
</dbReference>
<dbReference type="SUPFAM" id="SSF55781">
    <property type="entry name" value="GAF domain-like"/>
    <property type="match status" value="1"/>
</dbReference>
<dbReference type="InterPro" id="IPR000160">
    <property type="entry name" value="GGDEF_dom"/>
</dbReference>
<dbReference type="PROSITE" id="PS50883">
    <property type="entry name" value="EAL"/>
    <property type="match status" value="1"/>
</dbReference>
<evidence type="ECO:0000256" key="4">
    <source>
        <dbReference type="SAM" id="Coils"/>
    </source>
</evidence>
<dbReference type="OrthoDB" id="7673416at2"/>
<dbReference type="Gene3D" id="3.30.70.270">
    <property type="match status" value="1"/>
</dbReference>
<dbReference type="InterPro" id="IPR011006">
    <property type="entry name" value="CheY-like_superfamily"/>
</dbReference>
<evidence type="ECO:0000256" key="3">
    <source>
        <dbReference type="PROSITE-ProRule" id="PRU00169"/>
    </source>
</evidence>
<name>A0A1G6AHC1_9BACT</name>
<feature type="coiled-coil region" evidence="4">
    <location>
        <begin position="128"/>
        <end position="159"/>
    </location>
</feature>
<evidence type="ECO:0000313" key="9">
    <source>
        <dbReference type="EMBL" id="SDB07523.1"/>
    </source>
</evidence>
<dbReference type="PROSITE" id="PS50110">
    <property type="entry name" value="RESPONSE_REGULATORY"/>
    <property type="match status" value="1"/>
</dbReference>
<proteinExistence type="predicted"/>
<gene>
    <name evidence="9" type="ORF">SAMN05660653_00315</name>
</gene>
<dbReference type="Pfam" id="PF00072">
    <property type="entry name" value="Response_reg"/>
    <property type="match status" value="1"/>
</dbReference>
<dbReference type="NCBIfam" id="TIGR00254">
    <property type="entry name" value="GGDEF"/>
    <property type="match status" value="1"/>
</dbReference>
<evidence type="ECO:0000256" key="1">
    <source>
        <dbReference type="ARBA" id="ARBA00022679"/>
    </source>
</evidence>
<dbReference type="GO" id="GO:0000160">
    <property type="term" value="P:phosphorelay signal transduction system"/>
    <property type="evidence" value="ECO:0007669"/>
    <property type="project" value="InterPro"/>
</dbReference>
<keyword evidence="3" id="KW-0597">Phosphoprotein</keyword>
<dbReference type="SUPFAM" id="SSF52172">
    <property type="entry name" value="CheY-like"/>
    <property type="match status" value="1"/>
</dbReference>
<dbReference type="Pfam" id="PF00563">
    <property type="entry name" value="EAL"/>
    <property type="match status" value="1"/>
</dbReference>
<dbReference type="InterPro" id="IPR043128">
    <property type="entry name" value="Rev_trsase/Diguanyl_cyclase"/>
</dbReference>
<dbReference type="SUPFAM" id="SSF55073">
    <property type="entry name" value="Nucleotide cyclase"/>
    <property type="match status" value="1"/>
</dbReference>
<dbReference type="InterPro" id="IPR035919">
    <property type="entry name" value="EAL_sf"/>
</dbReference>
<dbReference type="PROSITE" id="PS50887">
    <property type="entry name" value="GGDEF"/>
    <property type="match status" value="1"/>
</dbReference>
<keyword evidence="2" id="KW-0418">Kinase</keyword>
<dbReference type="AlphaFoldDB" id="A0A1G6AHC1"/>
<evidence type="ECO:0000259" key="7">
    <source>
        <dbReference type="PROSITE" id="PS50883"/>
    </source>
</evidence>
<feature type="domain" description="Response regulatory" evidence="6">
    <location>
        <begin position="10"/>
        <end position="126"/>
    </location>
</feature>
<dbReference type="InterPro" id="IPR003018">
    <property type="entry name" value="GAF"/>
</dbReference>
<dbReference type="GO" id="GO:0016301">
    <property type="term" value="F:kinase activity"/>
    <property type="evidence" value="ECO:0007669"/>
    <property type="project" value="UniProtKB-KW"/>
</dbReference>